<evidence type="ECO:0000313" key="2">
    <source>
        <dbReference type="EMBL" id="MDQ0257416.1"/>
    </source>
</evidence>
<dbReference type="RefSeq" id="WP_307331079.1">
    <property type="nucleotide sequence ID" value="NZ_JAUSUG010000027.1"/>
</dbReference>
<dbReference type="Pfam" id="PF13460">
    <property type="entry name" value="NAD_binding_10"/>
    <property type="match status" value="1"/>
</dbReference>
<dbReference type="PANTHER" id="PTHR14097">
    <property type="entry name" value="OXIDOREDUCTASE HTATIP2"/>
    <property type="match status" value="1"/>
</dbReference>
<name>A0ABU0A1Q2_9BACI</name>
<reference evidence="2 3" key="1">
    <citation type="submission" date="2023-07" db="EMBL/GenBank/DDBJ databases">
        <title>Genomic Encyclopedia of Type Strains, Phase IV (KMG-IV): sequencing the most valuable type-strain genomes for metagenomic binning, comparative biology and taxonomic classification.</title>
        <authorList>
            <person name="Goeker M."/>
        </authorList>
    </citation>
    <scope>NUCLEOTIDE SEQUENCE [LARGE SCALE GENOMIC DNA]</scope>
    <source>
        <strain evidence="2 3">DSM 9768</strain>
    </source>
</reference>
<dbReference type="InterPro" id="IPR016040">
    <property type="entry name" value="NAD(P)-bd_dom"/>
</dbReference>
<dbReference type="Gene3D" id="3.40.50.720">
    <property type="entry name" value="NAD(P)-binding Rossmann-like Domain"/>
    <property type="match status" value="1"/>
</dbReference>
<keyword evidence="3" id="KW-1185">Reference proteome</keyword>
<dbReference type="PANTHER" id="PTHR14097:SF7">
    <property type="entry name" value="OXIDOREDUCTASE HTATIP2"/>
    <property type="match status" value="1"/>
</dbReference>
<feature type="domain" description="NAD(P)-binding" evidence="1">
    <location>
        <begin position="8"/>
        <end position="126"/>
    </location>
</feature>
<dbReference type="SUPFAM" id="SSF51735">
    <property type="entry name" value="NAD(P)-binding Rossmann-fold domains"/>
    <property type="match status" value="1"/>
</dbReference>
<gene>
    <name evidence="2" type="ORF">J2S74_004874</name>
</gene>
<dbReference type="EMBL" id="JAUSUG010000027">
    <property type="protein sequence ID" value="MDQ0257416.1"/>
    <property type="molecule type" value="Genomic_DNA"/>
</dbReference>
<comment type="caution">
    <text evidence="2">The sequence shown here is derived from an EMBL/GenBank/DDBJ whole genome shotgun (WGS) entry which is preliminary data.</text>
</comment>
<protein>
    <submittedName>
        <fullName evidence="2">Uncharacterized protein YbjT (DUF2867 family)</fullName>
    </submittedName>
</protein>
<evidence type="ECO:0000259" key="1">
    <source>
        <dbReference type="Pfam" id="PF13460"/>
    </source>
</evidence>
<sequence length="234" mass="26407">MKKALVAGATGLIGKNVLVELVQSGSYDEIRIVTRRKTNIDQPIVKEYVIDFDQLEKHSELLHGVEDVFVCLGTTMKKAKSKKKFMKVDYTYPLKLGKLAKEANVRQFLIVTSIGADRDAAFFYSRVKGKLEEALVALELRSLHIFRPSLLVGKREELRIGEKAAEVIGKPLSIFLVGPYGKYKPVKGTYLAKAMYMVAQEESSGVHIYESDQIRLLGEEIQHSYRRVRDDGKV</sequence>
<dbReference type="InterPro" id="IPR036291">
    <property type="entry name" value="NAD(P)-bd_dom_sf"/>
</dbReference>
<evidence type="ECO:0000313" key="3">
    <source>
        <dbReference type="Proteomes" id="UP001230005"/>
    </source>
</evidence>
<organism evidence="2 3">
    <name type="scientific">Evansella vedderi</name>
    <dbReference type="NCBI Taxonomy" id="38282"/>
    <lineage>
        <taxon>Bacteria</taxon>
        <taxon>Bacillati</taxon>
        <taxon>Bacillota</taxon>
        <taxon>Bacilli</taxon>
        <taxon>Bacillales</taxon>
        <taxon>Bacillaceae</taxon>
        <taxon>Evansella</taxon>
    </lineage>
</organism>
<dbReference type="Proteomes" id="UP001230005">
    <property type="component" value="Unassembled WGS sequence"/>
</dbReference>
<proteinExistence type="predicted"/>
<accession>A0ABU0A1Q2</accession>